<proteinExistence type="predicted"/>
<name>A0ABM7FTH0_9STAP</name>
<keyword evidence="2" id="KW-1185">Reference proteome</keyword>
<dbReference type="GeneID" id="58049839"/>
<evidence type="ECO:0000313" key="1">
    <source>
        <dbReference type="EMBL" id="BBD91161.1"/>
    </source>
</evidence>
<organism evidence="1 2">
    <name type="scientific">Staphylococcus caprae</name>
    <dbReference type="NCBI Taxonomy" id="29380"/>
    <lineage>
        <taxon>Bacteria</taxon>
        <taxon>Bacillati</taxon>
        <taxon>Bacillota</taxon>
        <taxon>Bacilli</taxon>
        <taxon>Bacillales</taxon>
        <taxon>Staphylococcaceae</taxon>
        <taxon>Staphylococcus</taxon>
    </lineage>
</organism>
<dbReference type="Proteomes" id="UP000274772">
    <property type="component" value="Chromosome"/>
</dbReference>
<accession>A0ABM7FTH0</accession>
<evidence type="ECO:0000313" key="2">
    <source>
        <dbReference type="Proteomes" id="UP000274772"/>
    </source>
</evidence>
<dbReference type="RefSeq" id="WP_002445006.1">
    <property type="nucleotide sequence ID" value="NZ_AP018586.1"/>
</dbReference>
<gene>
    <name evidence="1" type="ORF">JMUB590_0051</name>
</gene>
<sequence>MDRVASSTIKGFLYQFNVTLEELLNSDSEEIFVEGRIEDIDIIDESNLKAIQCKYHESQEKFSNSKISKAVLQMLKTEKNHIHNDNIKYKLYAYFPNLDKGSHVFRRVDLEEILETENKNMIVDYISHIIKIENEDVEELINKNRKTKEEKQIIFNYITRLSKNYEYTIDIDNFLTKFEFYNGEKLEDLEKRVSHLLRKNINNVSEKDILEIIYPNAIQDIANLSIKNESERSITKDSFLKPLRLRKETILTRWTKELFSYKEILNGIKNRLHNELDYNYKERMLFIDAKEYEDFDENIIIFLKDFCDKYCFKPKLHKPITICISNYSNDQINDLMTRLYSSKIKAIDGFQGNKFFPESFFREPLYDRDRNEREFKLRVCSLNNDKFKEALERNKPDNIYMISSNNKEELNMDDVKLERLEVKAFKDLYIIFQLVKG</sequence>
<reference evidence="1 2" key="1">
    <citation type="submission" date="2018-05" db="EMBL/GenBank/DDBJ databases">
        <title>Complete genome sequencing of three human clinical isolates of Staphylococcus caprae reveals virulence factors similar to those of S. epidermidis and S. capitis.</title>
        <authorList>
            <person name="Watanabe S."/>
            <person name="Cui L."/>
        </authorList>
    </citation>
    <scope>NUCLEOTIDE SEQUENCE [LARGE SCALE GENOMIC DNA]</scope>
    <source>
        <strain evidence="1 2">JMUB590</strain>
    </source>
</reference>
<dbReference type="EMBL" id="AP018586">
    <property type="protein sequence ID" value="BBD91161.1"/>
    <property type="molecule type" value="Genomic_DNA"/>
</dbReference>
<protein>
    <submittedName>
        <fullName evidence="1">Uncharacterized protein</fullName>
    </submittedName>
</protein>